<evidence type="ECO:0000259" key="4">
    <source>
        <dbReference type="Pfam" id="PF18052"/>
    </source>
</evidence>
<dbReference type="Gene3D" id="3.80.10.10">
    <property type="entry name" value="Ribonuclease Inhibitor"/>
    <property type="match status" value="2"/>
</dbReference>
<dbReference type="InterPro" id="IPR056789">
    <property type="entry name" value="LRR_R13L1-DRL21"/>
</dbReference>
<dbReference type="SUPFAM" id="SSF52058">
    <property type="entry name" value="L domain-like"/>
    <property type="match status" value="1"/>
</dbReference>
<evidence type="ECO:0000259" key="5">
    <source>
        <dbReference type="Pfam" id="PF25019"/>
    </source>
</evidence>
<feature type="domain" description="R13L1/DRL21-like LRR repeat region" evidence="5">
    <location>
        <begin position="298"/>
        <end position="424"/>
    </location>
</feature>
<evidence type="ECO:0000256" key="1">
    <source>
        <dbReference type="ARBA" id="ARBA00022737"/>
    </source>
</evidence>
<dbReference type="Pfam" id="PF18052">
    <property type="entry name" value="Rx_N"/>
    <property type="match status" value="1"/>
</dbReference>
<dbReference type="GO" id="GO:0000166">
    <property type="term" value="F:nucleotide binding"/>
    <property type="evidence" value="ECO:0007669"/>
    <property type="project" value="UniProtKB-KW"/>
</dbReference>
<protein>
    <recommendedName>
        <fullName evidence="8">Rx N-terminal domain-containing protein</fullName>
    </recommendedName>
</protein>
<dbReference type="OrthoDB" id="1747849at2759"/>
<keyword evidence="7" id="KW-1185">Reference proteome</keyword>
<dbReference type="EMBL" id="JAKOGI010000061">
    <property type="protein sequence ID" value="KAJ8446076.1"/>
    <property type="molecule type" value="Genomic_DNA"/>
</dbReference>
<sequence length="562" mass="64929">MADSIVSDITVRVLEFLGQSAVERIAPYFGGKRRLNELQLTMEMIQARLFDAERRQEVEDGALIRSWLKGLKRVMYRLEDLLEEVTMADQHDEQRASSELNKVVCFFPPKFRLLKMNKRLFYEAQDIMELDHITSNMNRFHFNVRPIDQERGALNMVSRREETYSFIREEEVIGREEDKKANTCLRLGEPYYERLPDSIGELKHLRYLKARVTSDYLPSGVTKLHYLETLDLGGSTTLRELPPEFYKLTRLKCLQIGNKFGDRLQLDCKLVDMPPRFGELISLQSLDTFVVGNTTGLDALSRLNLASELEIFYKVHRQNAISEAKQANMKGKKLTVLYLTFDCWLFYPHRESVVEADELLECLELPSTLKHLKVRNWKGVRFPNWGIDELPNLISLEIINCSRCRHLPPFDRLPHIKKLVISGCQQLDLWDIKHEEDDREKGNYVNSSSWACMKSLDSLCLGGISELESLPSGIFGLTALQNLSIGYFDDLKTIPESIGQLTQLRCLEIHWCPKLEALPKSIQNLIRLQELSISACPLLKPRCQKRGGEDWALIQHIPRKSV</sequence>
<dbReference type="Gene3D" id="1.20.5.4130">
    <property type="match status" value="1"/>
</dbReference>
<evidence type="ECO:0000313" key="7">
    <source>
        <dbReference type="Proteomes" id="UP001153076"/>
    </source>
</evidence>
<name>A0A9Q1KNP4_9CARY</name>
<gene>
    <name evidence="6" type="ORF">Cgig2_017578</name>
</gene>
<dbReference type="InterPro" id="IPR041118">
    <property type="entry name" value="Rx_N"/>
</dbReference>
<dbReference type="PANTHER" id="PTHR47186:SF34">
    <property type="entry name" value="DISEASE RESISTANCE PROTEIN RGA2-LIKE"/>
    <property type="match status" value="1"/>
</dbReference>
<reference evidence="6" key="1">
    <citation type="submission" date="2022-04" db="EMBL/GenBank/DDBJ databases">
        <title>Carnegiea gigantea Genome sequencing and assembly v2.</title>
        <authorList>
            <person name="Copetti D."/>
            <person name="Sanderson M.J."/>
            <person name="Burquez A."/>
            <person name="Wojciechowski M.F."/>
        </authorList>
    </citation>
    <scope>NUCLEOTIDE SEQUENCE</scope>
    <source>
        <strain evidence="6">SGP5-SGP5p</strain>
        <tissue evidence="6">Aerial part</tissue>
    </source>
</reference>
<dbReference type="GO" id="GO:0006952">
    <property type="term" value="P:defense response"/>
    <property type="evidence" value="ECO:0007669"/>
    <property type="project" value="UniProtKB-KW"/>
</dbReference>
<comment type="caution">
    <text evidence="6">The sequence shown here is derived from an EMBL/GenBank/DDBJ whole genome shotgun (WGS) entry which is preliminary data.</text>
</comment>
<dbReference type="Pfam" id="PF25019">
    <property type="entry name" value="LRR_R13L1-DRL21"/>
    <property type="match status" value="1"/>
</dbReference>
<dbReference type="AlphaFoldDB" id="A0A9Q1KNP4"/>
<keyword evidence="1" id="KW-0677">Repeat</keyword>
<evidence type="ECO:0008006" key="8">
    <source>
        <dbReference type="Google" id="ProtNLM"/>
    </source>
</evidence>
<evidence type="ECO:0000256" key="2">
    <source>
        <dbReference type="ARBA" id="ARBA00022741"/>
    </source>
</evidence>
<evidence type="ECO:0000256" key="3">
    <source>
        <dbReference type="ARBA" id="ARBA00022821"/>
    </source>
</evidence>
<organism evidence="6 7">
    <name type="scientific">Carnegiea gigantea</name>
    <dbReference type="NCBI Taxonomy" id="171969"/>
    <lineage>
        <taxon>Eukaryota</taxon>
        <taxon>Viridiplantae</taxon>
        <taxon>Streptophyta</taxon>
        <taxon>Embryophyta</taxon>
        <taxon>Tracheophyta</taxon>
        <taxon>Spermatophyta</taxon>
        <taxon>Magnoliopsida</taxon>
        <taxon>eudicotyledons</taxon>
        <taxon>Gunneridae</taxon>
        <taxon>Pentapetalae</taxon>
        <taxon>Caryophyllales</taxon>
        <taxon>Cactineae</taxon>
        <taxon>Cactaceae</taxon>
        <taxon>Cactoideae</taxon>
        <taxon>Echinocereeae</taxon>
        <taxon>Carnegiea</taxon>
    </lineage>
</organism>
<evidence type="ECO:0000313" key="6">
    <source>
        <dbReference type="EMBL" id="KAJ8446076.1"/>
    </source>
</evidence>
<keyword evidence="3" id="KW-0611">Plant defense</keyword>
<feature type="domain" description="Disease resistance N-terminal" evidence="4">
    <location>
        <begin position="13"/>
        <end position="98"/>
    </location>
</feature>
<dbReference type="InterPro" id="IPR032675">
    <property type="entry name" value="LRR_dom_sf"/>
</dbReference>
<dbReference type="Proteomes" id="UP001153076">
    <property type="component" value="Unassembled WGS sequence"/>
</dbReference>
<proteinExistence type="predicted"/>
<accession>A0A9Q1KNP4</accession>
<keyword evidence="2" id="KW-0547">Nucleotide-binding</keyword>
<dbReference type="PANTHER" id="PTHR47186">
    <property type="entry name" value="LEUCINE-RICH REPEAT-CONTAINING PROTEIN 57"/>
    <property type="match status" value="1"/>
</dbReference>